<sequence>MPGKVIQLKKQKQNKLDNIKYFIFINNYLPQKKQYRRSDTVFFKP</sequence>
<organism evidence="1 2">
    <name type="scientific">Treponema lecithinolyticum ATCC 700332</name>
    <dbReference type="NCBI Taxonomy" id="1321815"/>
    <lineage>
        <taxon>Bacteria</taxon>
        <taxon>Pseudomonadati</taxon>
        <taxon>Spirochaetota</taxon>
        <taxon>Spirochaetia</taxon>
        <taxon>Spirochaetales</taxon>
        <taxon>Treponemataceae</taxon>
        <taxon>Treponema</taxon>
    </lineage>
</organism>
<comment type="caution">
    <text evidence="1">The sequence shown here is derived from an EMBL/GenBank/DDBJ whole genome shotgun (WGS) entry which is preliminary data.</text>
</comment>
<evidence type="ECO:0000313" key="1">
    <source>
        <dbReference type="EMBL" id="ERJ91639.1"/>
    </source>
</evidence>
<dbReference type="Proteomes" id="UP000016649">
    <property type="component" value="Unassembled WGS sequence"/>
</dbReference>
<gene>
    <name evidence="1" type="ORF">HMPREF9193_02092</name>
</gene>
<evidence type="ECO:0000313" key="2">
    <source>
        <dbReference type="Proteomes" id="UP000016649"/>
    </source>
</evidence>
<reference evidence="1 2" key="1">
    <citation type="submission" date="2013-08" db="EMBL/GenBank/DDBJ databases">
        <authorList>
            <person name="Weinstock G."/>
            <person name="Sodergren E."/>
            <person name="Wylie T."/>
            <person name="Fulton L."/>
            <person name="Fulton R."/>
            <person name="Fronick C."/>
            <person name="O'Laughlin M."/>
            <person name="Godfrey J."/>
            <person name="Miner T."/>
            <person name="Herter B."/>
            <person name="Appelbaum E."/>
            <person name="Cordes M."/>
            <person name="Lek S."/>
            <person name="Wollam A."/>
            <person name="Pepin K.H."/>
            <person name="Palsikar V.B."/>
            <person name="Mitreva M."/>
            <person name="Wilson R.K."/>
        </authorList>
    </citation>
    <scope>NUCLEOTIDE SEQUENCE [LARGE SCALE GENOMIC DNA]</scope>
    <source>
        <strain evidence="1 2">ATCC 700332</strain>
    </source>
</reference>
<name>A0ABN0NWG3_TRELE</name>
<dbReference type="EMBL" id="AWVH01000044">
    <property type="protein sequence ID" value="ERJ91639.1"/>
    <property type="molecule type" value="Genomic_DNA"/>
</dbReference>
<accession>A0ABN0NWG3</accession>
<keyword evidence="2" id="KW-1185">Reference proteome</keyword>
<protein>
    <submittedName>
        <fullName evidence="1">Uncharacterized protein</fullName>
    </submittedName>
</protein>
<proteinExistence type="predicted"/>